<keyword evidence="3" id="KW-1185">Reference proteome</keyword>
<proteinExistence type="predicted"/>
<reference evidence="3" key="1">
    <citation type="journal article" date="2019" name="Int. J. Syst. Evol. Microbiol.">
        <title>The Global Catalogue of Microorganisms (GCM) 10K type strain sequencing project: providing services to taxonomists for standard genome sequencing and annotation.</title>
        <authorList>
            <consortium name="The Broad Institute Genomics Platform"/>
            <consortium name="The Broad Institute Genome Sequencing Center for Infectious Disease"/>
            <person name="Wu L."/>
            <person name="Ma J."/>
        </authorList>
    </citation>
    <scope>NUCLEOTIDE SEQUENCE [LARGE SCALE GENOMIC DNA]</scope>
    <source>
        <strain evidence="3">JCM 17979</strain>
    </source>
</reference>
<feature type="chain" id="PRO_5046302857" evidence="1">
    <location>
        <begin position="25"/>
        <end position="239"/>
    </location>
</feature>
<organism evidence="2 3">
    <name type="scientific">Actinomycetospora chlora</name>
    <dbReference type="NCBI Taxonomy" id="663608"/>
    <lineage>
        <taxon>Bacteria</taxon>
        <taxon>Bacillati</taxon>
        <taxon>Actinomycetota</taxon>
        <taxon>Actinomycetes</taxon>
        <taxon>Pseudonocardiales</taxon>
        <taxon>Pseudonocardiaceae</taxon>
        <taxon>Actinomycetospora</taxon>
    </lineage>
</organism>
<dbReference type="PROSITE" id="PS51257">
    <property type="entry name" value="PROKAR_LIPOPROTEIN"/>
    <property type="match status" value="1"/>
</dbReference>
<feature type="signal peptide" evidence="1">
    <location>
        <begin position="1"/>
        <end position="24"/>
    </location>
</feature>
<keyword evidence="1" id="KW-0732">Signal</keyword>
<sequence>MGAVPTRRHVLAALGLGAAGLAVAGCGHRATASAAPAFPDIPTRVATRWSAHPAGALPTSGDEGVPLRTVQQPLGSPPPSITGGALVGHLPDAASASYVFQDLTGVVGRVDRLGAVFGFGPGDGYGALALLALDGRPEGSGHIHLAVTPQRWTVGVLVAGTLQEVASDPFREGLPQDGRPLRVDVAYRGDTAVLALPDGSLRSVSDPRFAAAGASVAGWEFFRLAPGGADVRFFETWAG</sequence>
<dbReference type="EMBL" id="BAABHO010000066">
    <property type="protein sequence ID" value="GAA4809409.1"/>
    <property type="molecule type" value="Genomic_DNA"/>
</dbReference>
<dbReference type="PROSITE" id="PS51318">
    <property type="entry name" value="TAT"/>
    <property type="match status" value="1"/>
</dbReference>
<dbReference type="Proteomes" id="UP001500928">
    <property type="component" value="Unassembled WGS sequence"/>
</dbReference>
<dbReference type="InterPro" id="IPR006311">
    <property type="entry name" value="TAT_signal"/>
</dbReference>
<protein>
    <submittedName>
        <fullName evidence="2">Uncharacterized protein</fullName>
    </submittedName>
</protein>
<comment type="caution">
    <text evidence="2">The sequence shown here is derived from an EMBL/GenBank/DDBJ whole genome shotgun (WGS) entry which is preliminary data.</text>
</comment>
<evidence type="ECO:0000313" key="3">
    <source>
        <dbReference type="Proteomes" id="UP001500928"/>
    </source>
</evidence>
<name>A0ABP9CI62_9PSEU</name>
<evidence type="ECO:0000313" key="2">
    <source>
        <dbReference type="EMBL" id="GAA4809409.1"/>
    </source>
</evidence>
<accession>A0ABP9CI62</accession>
<gene>
    <name evidence="2" type="ORF">GCM10023200_54000</name>
</gene>
<evidence type="ECO:0000256" key="1">
    <source>
        <dbReference type="SAM" id="SignalP"/>
    </source>
</evidence>